<dbReference type="Proteomes" id="UP000283841">
    <property type="component" value="Unassembled WGS sequence"/>
</dbReference>
<feature type="signal peptide" evidence="1">
    <location>
        <begin position="1"/>
        <end position="20"/>
    </location>
</feature>
<organism evidence="2 3">
    <name type="scientific">Byssochlamys spectabilis</name>
    <name type="common">Paecilomyces variotii</name>
    <dbReference type="NCBI Taxonomy" id="264951"/>
    <lineage>
        <taxon>Eukaryota</taxon>
        <taxon>Fungi</taxon>
        <taxon>Dikarya</taxon>
        <taxon>Ascomycota</taxon>
        <taxon>Pezizomycotina</taxon>
        <taxon>Eurotiomycetes</taxon>
        <taxon>Eurotiomycetidae</taxon>
        <taxon>Eurotiales</taxon>
        <taxon>Thermoascaceae</taxon>
        <taxon>Paecilomyces</taxon>
    </lineage>
</organism>
<dbReference type="EMBL" id="RCNU01000003">
    <property type="protein sequence ID" value="RWQ96844.1"/>
    <property type="molecule type" value="Genomic_DNA"/>
</dbReference>
<evidence type="ECO:0008006" key="4">
    <source>
        <dbReference type="Google" id="ProtNLM"/>
    </source>
</evidence>
<evidence type="ECO:0000256" key="1">
    <source>
        <dbReference type="SAM" id="SignalP"/>
    </source>
</evidence>
<dbReference type="RefSeq" id="XP_028486489.1">
    <property type="nucleotide sequence ID" value="XM_028626140.1"/>
</dbReference>
<name>A0A443HYL1_BYSSP</name>
<gene>
    <name evidence="2" type="ORF">C8Q69DRAFT_206387</name>
</gene>
<proteinExistence type="predicted"/>
<protein>
    <recommendedName>
        <fullName evidence="4">Hydrophobin</fullName>
    </recommendedName>
</protein>
<comment type="caution">
    <text evidence="2">The sequence shown here is derived from an EMBL/GenBank/DDBJ whole genome shotgun (WGS) entry which is preliminary data.</text>
</comment>
<keyword evidence="3" id="KW-1185">Reference proteome</keyword>
<feature type="chain" id="PRO_5018999233" description="Hydrophobin" evidence="1">
    <location>
        <begin position="21"/>
        <end position="104"/>
    </location>
</feature>
<dbReference type="AlphaFoldDB" id="A0A443HYL1"/>
<evidence type="ECO:0000313" key="2">
    <source>
        <dbReference type="EMBL" id="RWQ96844.1"/>
    </source>
</evidence>
<dbReference type="VEuPathDB" id="FungiDB:C8Q69DRAFT_206387"/>
<reference evidence="2 3" key="1">
    <citation type="journal article" date="2018" name="Front. Microbiol.">
        <title>Genomic and genetic insights into a cosmopolitan fungus, Paecilomyces variotii (Eurotiales).</title>
        <authorList>
            <person name="Urquhart A.S."/>
            <person name="Mondo S.J."/>
            <person name="Makela M.R."/>
            <person name="Hane J.K."/>
            <person name="Wiebenga A."/>
            <person name="He G."/>
            <person name="Mihaltcheva S."/>
            <person name="Pangilinan J."/>
            <person name="Lipzen A."/>
            <person name="Barry K."/>
            <person name="de Vries R.P."/>
            <person name="Grigoriev I.V."/>
            <person name="Idnurm A."/>
        </authorList>
    </citation>
    <scope>NUCLEOTIDE SEQUENCE [LARGE SCALE GENOMIC DNA]</scope>
    <source>
        <strain evidence="2 3">CBS 101075</strain>
    </source>
</reference>
<evidence type="ECO:0000313" key="3">
    <source>
        <dbReference type="Proteomes" id="UP000283841"/>
    </source>
</evidence>
<accession>A0A443HYL1</accession>
<dbReference type="GeneID" id="39595417"/>
<keyword evidence="1" id="KW-0732">Signal</keyword>
<sequence length="104" mass="11084">MKLFTILTTTLLGSVSLVAANGAQWSCDIAQDGSGLPQQPMCCNSTSRPNNKQGSESVVGADCFQVPLTENKICPGRKPLLCCYSIGPQNVCTSFPKWGNPDDM</sequence>